<dbReference type="KEGG" id="suln:FJR47_07805"/>
<dbReference type="EMBL" id="CP041166">
    <property type="protein sequence ID" value="QFR43821.1"/>
    <property type="molecule type" value="Genomic_DNA"/>
</dbReference>
<gene>
    <name evidence="1" type="ORF">FJR47_07805</name>
</gene>
<accession>A0AAJ4DN93</accession>
<sequence length="82" mass="9886">MTFKDLEFALELNGVMKEDIDYILDFSKKNGIDIELLDDELNKMGYERVLENEFDDSWDDDEDDYDHIEKFPNRSKFSEDYD</sequence>
<keyword evidence="2" id="KW-1185">Reference proteome</keyword>
<organism evidence="1 2">
    <name type="scientific">Sulfurimonas xiamenensis</name>
    <dbReference type="NCBI Taxonomy" id="2590021"/>
    <lineage>
        <taxon>Bacteria</taxon>
        <taxon>Pseudomonadati</taxon>
        <taxon>Campylobacterota</taxon>
        <taxon>Epsilonproteobacteria</taxon>
        <taxon>Campylobacterales</taxon>
        <taxon>Sulfurimonadaceae</taxon>
        <taxon>Sulfurimonas</taxon>
    </lineage>
</organism>
<evidence type="ECO:0000313" key="1">
    <source>
        <dbReference type="EMBL" id="QFR43821.1"/>
    </source>
</evidence>
<proteinExistence type="predicted"/>
<reference evidence="2" key="1">
    <citation type="submission" date="2019-06" db="EMBL/GenBank/DDBJ databases">
        <title>Sulfurimonas gotlandica sp. nov., a chemoautotrophic and psychrotolerant epsilonproteobacterium isolated from a pelagic redoxcline, and an emended description of the genus Sulfurimonas.</title>
        <authorList>
            <person name="Wang S."/>
            <person name="Jiang L."/>
            <person name="Shao Z."/>
        </authorList>
    </citation>
    <scope>NUCLEOTIDE SEQUENCE [LARGE SCALE GENOMIC DNA]</scope>
    <source>
        <strain evidence="2">1-1N</strain>
    </source>
</reference>
<evidence type="ECO:0000313" key="2">
    <source>
        <dbReference type="Proteomes" id="UP000326061"/>
    </source>
</evidence>
<dbReference type="Proteomes" id="UP000326061">
    <property type="component" value="Chromosome"/>
</dbReference>
<dbReference type="RefSeq" id="WP_152299882.1">
    <property type="nucleotide sequence ID" value="NZ_CP041166.1"/>
</dbReference>
<protein>
    <submittedName>
        <fullName evidence="1">Uncharacterized protein</fullName>
    </submittedName>
</protein>
<name>A0AAJ4DN93_9BACT</name>
<dbReference type="AlphaFoldDB" id="A0AAJ4DN93"/>